<dbReference type="PROSITE" id="PS51353">
    <property type="entry name" value="ARSC"/>
    <property type="match status" value="1"/>
</dbReference>
<organism evidence="3 4">
    <name type="scientific">[Muricauda] lutisoli</name>
    <dbReference type="NCBI Taxonomy" id="2816035"/>
    <lineage>
        <taxon>Bacteria</taxon>
        <taxon>Pseudomonadati</taxon>
        <taxon>Bacteroidota</taxon>
        <taxon>Flavobacteriia</taxon>
        <taxon>Flavobacteriales</taxon>
        <taxon>Flavobacteriaceae</taxon>
        <taxon>Allomuricauda</taxon>
    </lineage>
</organism>
<reference evidence="3 4" key="1">
    <citation type="submission" date="2021-03" db="EMBL/GenBank/DDBJ databases">
        <title>Muricauda sp. CAU 1631 isolated from Incheon.</title>
        <authorList>
            <person name="Kim W."/>
        </authorList>
    </citation>
    <scope>NUCLEOTIDE SEQUENCE [LARGE SCALE GENOMIC DNA]</scope>
    <source>
        <strain evidence="3 4">CAU 1631</strain>
    </source>
</reference>
<evidence type="ECO:0000256" key="2">
    <source>
        <dbReference type="PROSITE-ProRule" id="PRU01282"/>
    </source>
</evidence>
<evidence type="ECO:0008006" key="5">
    <source>
        <dbReference type="Google" id="ProtNLM"/>
    </source>
</evidence>
<evidence type="ECO:0000256" key="1">
    <source>
        <dbReference type="ARBA" id="ARBA00007198"/>
    </source>
</evidence>
<gene>
    <name evidence="3" type="ORF">J0X13_07530</name>
</gene>
<dbReference type="SUPFAM" id="SSF52833">
    <property type="entry name" value="Thioredoxin-like"/>
    <property type="match status" value="1"/>
</dbReference>
<comment type="similarity">
    <text evidence="1 2">Belongs to the ArsC family.</text>
</comment>
<dbReference type="InterPro" id="IPR006660">
    <property type="entry name" value="Arsenate_reductase-like"/>
</dbReference>
<evidence type="ECO:0000313" key="4">
    <source>
        <dbReference type="Proteomes" id="UP000664163"/>
    </source>
</evidence>
<dbReference type="Gene3D" id="3.40.30.10">
    <property type="entry name" value="Glutaredoxin"/>
    <property type="match status" value="1"/>
</dbReference>
<accession>A0ABS3EVX9</accession>
<dbReference type="InterPro" id="IPR036249">
    <property type="entry name" value="Thioredoxin-like_sf"/>
</dbReference>
<protein>
    <recommendedName>
        <fullName evidence="5">Arsenate reductase</fullName>
    </recommendedName>
</protein>
<evidence type="ECO:0000313" key="3">
    <source>
        <dbReference type="EMBL" id="MBO0330397.1"/>
    </source>
</evidence>
<dbReference type="Proteomes" id="UP000664163">
    <property type="component" value="Unassembled WGS sequence"/>
</dbReference>
<sequence length="130" mass="14777">MGVIATNNREINLYYNAETNKGMQTLAYVQSSKKKVLDVDLSKTKVTGTQWTELAKRLGKPIKELINTEHPDFINDYGKNHNLQSDEDWLKVLENNPKVVTQPILVQGDKAVQIDTPSEVMVFLEEEDQS</sequence>
<name>A0ABS3EVX9_9FLAO</name>
<keyword evidence="4" id="KW-1185">Reference proteome</keyword>
<comment type="caution">
    <text evidence="3">The sequence shown here is derived from an EMBL/GenBank/DDBJ whole genome shotgun (WGS) entry which is preliminary data.</text>
</comment>
<dbReference type="EMBL" id="JAFLND010000002">
    <property type="protein sequence ID" value="MBO0330397.1"/>
    <property type="molecule type" value="Genomic_DNA"/>
</dbReference>
<proteinExistence type="inferred from homology"/>